<dbReference type="STRING" id="694573.A0A194VEE2"/>
<dbReference type="Pfam" id="PF17733">
    <property type="entry name" value="KPWE_dom"/>
    <property type="match status" value="1"/>
</dbReference>
<evidence type="ECO:0000313" key="4">
    <source>
        <dbReference type="Proteomes" id="UP000078576"/>
    </source>
</evidence>
<reference evidence="4" key="1">
    <citation type="submission" date="2014-12" db="EMBL/GenBank/DDBJ databases">
        <title>Genome Sequence of Valsa Canker Pathogens Uncovers a Specific Adaption of Colonization on Woody Bark.</title>
        <authorList>
            <person name="Yin Z."/>
            <person name="Liu H."/>
            <person name="Gao X."/>
            <person name="Li Z."/>
            <person name="Song N."/>
            <person name="Ke X."/>
            <person name="Dai Q."/>
            <person name="Wu Y."/>
            <person name="Sun Y."/>
            <person name="Xu J.-R."/>
            <person name="Kang Z.K."/>
            <person name="Wang L."/>
            <person name="Huang L."/>
        </authorList>
    </citation>
    <scope>NUCLEOTIDE SEQUENCE [LARGE SCALE GENOMIC DNA]</scope>
    <source>
        <strain evidence="4">SXYL134</strain>
    </source>
</reference>
<organism evidence="3 4">
    <name type="scientific">Cytospora mali</name>
    <name type="common">Apple Valsa canker fungus</name>
    <name type="synonym">Valsa mali</name>
    <dbReference type="NCBI Taxonomy" id="578113"/>
    <lineage>
        <taxon>Eukaryota</taxon>
        <taxon>Fungi</taxon>
        <taxon>Dikarya</taxon>
        <taxon>Ascomycota</taxon>
        <taxon>Pezizomycotina</taxon>
        <taxon>Sordariomycetes</taxon>
        <taxon>Sordariomycetidae</taxon>
        <taxon>Diaporthales</taxon>
        <taxon>Cytosporaceae</taxon>
        <taxon>Cytospora</taxon>
    </lineage>
</organism>
<dbReference type="PANTHER" id="PTHR36855:SF1">
    <property type="entry name" value="PEROXISOME MEMBRANE ANCHOR PROTEIN PEX14P N-TERMINAL DOMAIN-CONTAINING PROTEIN"/>
    <property type="match status" value="1"/>
</dbReference>
<name>A0A194VEE2_CYTMA</name>
<dbReference type="Pfam" id="PF25871">
    <property type="entry name" value="HTH_76"/>
    <property type="match status" value="1"/>
</dbReference>
<protein>
    <submittedName>
        <fullName evidence="3">Uncharacterized protein</fullName>
    </submittedName>
</protein>
<dbReference type="Proteomes" id="UP000078576">
    <property type="component" value="Unassembled WGS sequence"/>
</dbReference>
<dbReference type="PANTHER" id="PTHR36855">
    <property type="entry name" value="CHROMOSOME 10, WHOLE GENOME SHOTGUN SEQUENCE"/>
    <property type="match status" value="1"/>
</dbReference>
<keyword evidence="4" id="KW-1185">Reference proteome</keyword>
<feature type="domain" description="PEX14-like helix-turn-helix" evidence="2">
    <location>
        <begin position="18"/>
        <end position="85"/>
    </location>
</feature>
<evidence type="ECO:0000259" key="2">
    <source>
        <dbReference type="Pfam" id="PF25871"/>
    </source>
</evidence>
<dbReference type="InterPro" id="IPR040554">
    <property type="entry name" value="KPWE_PEX14_dom"/>
</dbReference>
<evidence type="ECO:0000259" key="1">
    <source>
        <dbReference type="Pfam" id="PF17733"/>
    </source>
</evidence>
<dbReference type="OrthoDB" id="9936937at2759"/>
<accession>A0A194VEE2</accession>
<sequence length="278" mass="30479">MAEPSSADIPESVEDPVAAYQAFHGYRWDLDKDFLGGLVLALGGYHALAQTASQADIVMHSRIFYYGRISGITVPYAGYRQWLRECYQVGQQPRIWEWDLLEALCNHRDKLTSAHSSSVAQRREEAAAEKARWMRGFLTFLTPQAQPDPSMGSEASDGRNLSTPAWMAAAPKSELYVDRRIAASDDDGSSPAYPERFAQIIRAVQTGEPVEGIVEIPDIVARNPTTTPIGKMARPLKPWEKAQTGVGTALDDDGGNGVEVHLDPAFPDEEEVSAVSST</sequence>
<proteinExistence type="predicted"/>
<gene>
    <name evidence="3" type="ORF">VP1G_09505</name>
</gene>
<dbReference type="AlphaFoldDB" id="A0A194VEE2"/>
<dbReference type="EMBL" id="KN714810">
    <property type="protein sequence ID" value="KUI62370.1"/>
    <property type="molecule type" value="Genomic_DNA"/>
</dbReference>
<dbReference type="InterPro" id="IPR058841">
    <property type="entry name" value="HTH_76"/>
</dbReference>
<feature type="domain" description="Peroxisomal membrane protein PEX14-like KPWE" evidence="1">
    <location>
        <begin position="193"/>
        <end position="241"/>
    </location>
</feature>
<evidence type="ECO:0000313" key="3">
    <source>
        <dbReference type="EMBL" id="KUI62370.1"/>
    </source>
</evidence>